<dbReference type="KEGG" id="pgb:H744_1c0270"/>
<sequence length="108" mass="11879">MNKVKMAIVAGCLMLATGHAYAVSDAAKVGANAGAMIYCYEHVASPSQHSKYKLLKLNTYDEYKKLPDGARAKALVVKKAAEDGDYLGDRLDKGRCDSLRKMLYIKYN</sequence>
<evidence type="ECO:0000313" key="3">
    <source>
        <dbReference type="Proteomes" id="UP000032303"/>
    </source>
</evidence>
<proteinExistence type="predicted"/>
<dbReference type="AlphaFoldDB" id="A0A0C5WQT7"/>
<dbReference type="EMBL" id="CP005973">
    <property type="protein sequence ID" value="AJR05295.1"/>
    <property type="molecule type" value="Genomic_DNA"/>
</dbReference>
<organism evidence="2 3">
    <name type="scientific">Photobacterium gaetbulicola Gung47</name>
    <dbReference type="NCBI Taxonomy" id="658445"/>
    <lineage>
        <taxon>Bacteria</taxon>
        <taxon>Pseudomonadati</taxon>
        <taxon>Pseudomonadota</taxon>
        <taxon>Gammaproteobacteria</taxon>
        <taxon>Vibrionales</taxon>
        <taxon>Vibrionaceae</taxon>
        <taxon>Photobacterium</taxon>
    </lineage>
</organism>
<keyword evidence="1" id="KW-0732">Signal</keyword>
<accession>A0A0C5WQT7</accession>
<feature type="chain" id="PRO_5002184560" evidence="1">
    <location>
        <begin position="23"/>
        <end position="108"/>
    </location>
</feature>
<protein>
    <submittedName>
        <fullName evidence="2">Uncharacterized protein</fullName>
    </submittedName>
</protein>
<name>A0A0C5WQT7_9GAMM</name>
<feature type="signal peptide" evidence="1">
    <location>
        <begin position="1"/>
        <end position="22"/>
    </location>
</feature>
<keyword evidence="3" id="KW-1185">Reference proteome</keyword>
<reference evidence="2 3" key="1">
    <citation type="submission" date="2013-05" db="EMBL/GenBank/DDBJ databases">
        <title>Complete genome sequence of the lipase-producing bacterium Photobacterium gaetbulicola Gung47.</title>
        <authorList>
            <person name="Kim Y.-O."/>
        </authorList>
    </citation>
    <scope>NUCLEOTIDE SEQUENCE [LARGE SCALE GENOMIC DNA]</scope>
    <source>
        <strain evidence="2 3">Gung47</strain>
    </source>
</reference>
<dbReference type="Proteomes" id="UP000032303">
    <property type="component" value="Chromosome 1"/>
</dbReference>
<gene>
    <name evidence="2" type="ORF">H744_1c0270</name>
</gene>
<dbReference type="HOGENOM" id="CLU_2222120_0_0_6"/>
<evidence type="ECO:0000313" key="2">
    <source>
        <dbReference type="EMBL" id="AJR05295.1"/>
    </source>
</evidence>
<dbReference type="PATRIC" id="fig|658445.3.peg.295"/>
<evidence type="ECO:0000256" key="1">
    <source>
        <dbReference type="SAM" id="SignalP"/>
    </source>
</evidence>